<proteinExistence type="predicted"/>
<gene>
    <name evidence="3" type="ORF">FA13DRAFT_1785028</name>
</gene>
<protein>
    <submittedName>
        <fullName evidence="3">Uncharacterized protein</fullName>
    </submittedName>
</protein>
<feature type="chain" id="PRO_5021380663" evidence="2">
    <location>
        <begin position="25"/>
        <end position="267"/>
    </location>
</feature>
<evidence type="ECO:0000313" key="4">
    <source>
        <dbReference type="Proteomes" id="UP000298030"/>
    </source>
</evidence>
<evidence type="ECO:0000256" key="1">
    <source>
        <dbReference type="SAM" id="MobiDB-lite"/>
    </source>
</evidence>
<feature type="signal peptide" evidence="2">
    <location>
        <begin position="1"/>
        <end position="24"/>
    </location>
</feature>
<sequence length="267" mass="26281">MKIPSSSSVILATLAISSSSASLAAPTGEVQNNGSSLQQPHARQVMDNEEKADAHMMERDLEDSALEARDLPILSEMLGSLPVVGPMLKPLLVAECSDPNSAQAASSDPAALQRLEDAIGTVSSALTGIMPTGVPVAGLPLPLPSGMPNAVPGGAPTGAIPIFGAKGVDDDSDPGNPPASTPDALSPGSPYPSGAPSPDAAAAADPSDGGSFLISPTTTIATAEEATSAPQDPDYLSAGDAGTPTSPGVPSGPPNTPVPVNTAPASD</sequence>
<evidence type="ECO:0000313" key="3">
    <source>
        <dbReference type="EMBL" id="TEB38730.1"/>
    </source>
</evidence>
<name>A0A4Y7TX38_COPMI</name>
<feature type="region of interest" description="Disordered" evidence="1">
    <location>
        <begin position="22"/>
        <end position="49"/>
    </location>
</feature>
<evidence type="ECO:0000256" key="2">
    <source>
        <dbReference type="SAM" id="SignalP"/>
    </source>
</evidence>
<keyword evidence="2" id="KW-0732">Signal</keyword>
<dbReference type="AlphaFoldDB" id="A0A4Y7TX38"/>
<reference evidence="3 4" key="1">
    <citation type="journal article" date="2019" name="Nat. Ecol. Evol.">
        <title>Megaphylogeny resolves global patterns of mushroom evolution.</title>
        <authorList>
            <person name="Varga T."/>
            <person name="Krizsan K."/>
            <person name="Foldi C."/>
            <person name="Dima B."/>
            <person name="Sanchez-Garcia M."/>
            <person name="Sanchez-Ramirez S."/>
            <person name="Szollosi G.J."/>
            <person name="Szarkandi J.G."/>
            <person name="Papp V."/>
            <person name="Albert L."/>
            <person name="Andreopoulos W."/>
            <person name="Angelini C."/>
            <person name="Antonin V."/>
            <person name="Barry K.W."/>
            <person name="Bougher N.L."/>
            <person name="Buchanan P."/>
            <person name="Buyck B."/>
            <person name="Bense V."/>
            <person name="Catcheside P."/>
            <person name="Chovatia M."/>
            <person name="Cooper J."/>
            <person name="Damon W."/>
            <person name="Desjardin D."/>
            <person name="Finy P."/>
            <person name="Geml J."/>
            <person name="Haridas S."/>
            <person name="Hughes K."/>
            <person name="Justo A."/>
            <person name="Karasinski D."/>
            <person name="Kautmanova I."/>
            <person name="Kiss B."/>
            <person name="Kocsube S."/>
            <person name="Kotiranta H."/>
            <person name="LaButti K.M."/>
            <person name="Lechner B.E."/>
            <person name="Liimatainen K."/>
            <person name="Lipzen A."/>
            <person name="Lukacs Z."/>
            <person name="Mihaltcheva S."/>
            <person name="Morgado L.N."/>
            <person name="Niskanen T."/>
            <person name="Noordeloos M.E."/>
            <person name="Ohm R.A."/>
            <person name="Ortiz-Santana B."/>
            <person name="Ovrebo C."/>
            <person name="Racz N."/>
            <person name="Riley R."/>
            <person name="Savchenko A."/>
            <person name="Shiryaev A."/>
            <person name="Soop K."/>
            <person name="Spirin V."/>
            <person name="Szebenyi C."/>
            <person name="Tomsovsky M."/>
            <person name="Tulloss R.E."/>
            <person name="Uehling J."/>
            <person name="Grigoriev I.V."/>
            <person name="Vagvolgyi C."/>
            <person name="Papp T."/>
            <person name="Martin F.M."/>
            <person name="Miettinen O."/>
            <person name="Hibbett D.S."/>
            <person name="Nagy L.G."/>
        </authorList>
    </citation>
    <scope>NUCLEOTIDE SEQUENCE [LARGE SCALE GENOMIC DNA]</scope>
    <source>
        <strain evidence="3 4">FP101781</strain>
    </source>
</reference>
<accession>A0A4Y7TX38</accession>
<keyword evidence="4" id="KW-1185">Reference proteome</keyword>
<dbReference type="Proteomes" id="UP000298030">
    <property type="component" value="Unassembled WGS sequence"/>
</dbReference>
<organism evidence="3 4">
    <name type="scientific">Coprinellus micaceus</name>
    <name type="common">Glistening ink-cap mushroom</name>
    <name type="synonym">Coprinus micaceus</name>
    <dbReference type="NCBI Taxonomy" id="71717"/>
    <lineage>
        <taxon>Eukaryota</taxon>
        <taxon>Fungi</taxon>
        <taxon>Dikarya</taxon>
        <taxon>Basidiomycota</taxon>
        <taxon>Agaricomycotina</taxon>
        <taxon>Agaricomycetes</taxon>
        <taxon>Agaricomycetidae</taxon>
        <taxon>Agaricales</taxon>
        <taxon>Agaricineae</taxon>
        <taxon>Psathyrellaceae</taxon>
        <taxon>Coprinellus</taxon>
    </lineage>
</organism>
<feature type="compositionally biased region" description="Low complexity" evidence="1">
    <location>
        <begin position="258"/>
        <end position="267"/>
    </location>
</feature>
<comment type="caution">
    <text evidence="3">The sequence shown here is derived from an EMBL/GenBank/DDBJ whole genome shotgun (WGS) entry which is preliminary data.</text>
</comment>
<feature type="region of interest" description="Disordered" evidence="1">
    <location>
        <begin position="161"/>
        <end position="267"/>
    </location>
</feature>
<dbReference type="EMBL" id="QPFP01000002">
    <property type="protein sequence ID" value="TEB38730.1"/>
    <property type="molecule type" value="Genomic_DNA"/>
</dbReference>
<feature type="compositionally biased region" description="Low complexity" evidence="1">
    <location>
        <begin position="196"/>
        <end position="230"/>
    </location>
</feature>
<dbReference type="STRING" id="71717.A0A4Y7TX38"/>
<feature type="compositionally biased region" description="Polar residues" evidence="1">
    <location>
        <begin position="29"/>
        <end position="41"/>
    </location>
</feature>
<dbReference type="OrthoDB" id="3067858at2759"/>